<sequence>MPTTHSTPYSSTLTRITRRKSRLSQTPQTPTSPTSKVASFSRRLSLRELEMHRRLANLERENTILRAEQDSSQVHAVIAAQEASVWRHWFNQRLKKKDNSTKRFKTDARIVTSQEGRMEAMAEAAKKAARKQAEKDKRAKKQQVDRDDVIRRAAQEKEGTAFSGSLKYKTKRDMIDIAFALGVESEGTSAQVLRVRLHSHFEAYPALKEDPRYIGLFTRKHKRADAFKENELPPAHRHSPMPSSPTPSLSHTPSSSQVLHSSGLDPSCPDSVVPSADNIHRPRPHPRPLPRPLPHPLPLSHTLAYYQPDYSASSNSFGQYRNL</sequence>
<organism evidence="2 3">
    <name type="scientific">Lentinula raphanica</name>
    <dbReference type="NCBI Taxonomy" id="153919"/>
    <lineage>
        <taxon>Eukaryota</taxon>
        <taxon>Fungi</taxon>
        <taxon>Dikarya</taxon>
        <taxon>Basidiomycota</taxon>
        <taxon>Agaricomycotina</taxon>
        <taxon>Agaricomycetes</taxon>
        <taxon>Agaricomycetidae</taxon>
        <taxon>Agaricales</taxon>
        <taxon>Marasmiineae</taxon>
        <taxon>Omphalotaceae</taxon>
        <taxon>Lentinula</taxon>
    </lineage>
</organism>
<gene>
    <name evidence="2" type="ORF">F5878DRAFT_663351</name>
</gene>
<feature type="compositionally biased region" description="Polar residues" evidence="1">
    <location>
        <begin position="1"/>
        <end position="15"/>
    </location>
</feature>
<feature type="region of interest" description="Disordered" evidence="1">
    <location>
        <begin position="128"/>
        <end position="147"/>
    </location>
</feature>
<protein>
    <submittedName>
        <fullName evidence="2">Uncharacterized protein</fullName>
    </submittedName>
</protein>
<evidence type="ECO:0000313" key="2">
    <source>
        <dbReference type="EMBL" id="KAJ3836002.1"/>
    </source>
</evidence>
<evidence type="ECO:0000256" key="1">
    <source>
        <dbReference type="SAM" id="MobiDB-lite"/>
    </source>
</evidence>
<comment type="caution">
    <text evidence="2">The sequence shown here is derived from an EMBL/GenBank/DDBJ whole genome shotgun (WGS) entry which is preliminary data.</text>
</comment>
<feature type="compositionally biased region" description="Low complexity" evidence="1">
    <location>
        <begin position="24"/>
        <end position="35"/>
    </location>
</feature>
<name>A0AA38P463_9AGAR</name>
<dbReference type="Proteomes" id="UP001163846">
    <property type="component" value="Unassembled WGS sequence"/>
</dbReference>
<proteinExistence type="predicted"/>
<reference evidence="2" key="1">
    <citation type="submission" date="2022-08" db="EMBL/GenBank/DDBJ databases">
        <authorList>
            <consortium name="DOE Joint Genome Institute"/>
            <person name="Min B."/>
            <person name="Riley R."/>
            <person name="Sierra-Patev S."/>
            <person name="Naranjo-Ortiz M."/>
            <person name="Looney B."/>
            <person name="Konkel Z."/>
            <person name="Slot J.C."/>
            <person name="Sakamoto Y."/>
            <person name="Steenwyk J.L."/>
            <person name="Rokas A."/>
            <person name="Carro J."/>
            <person name="Camarero S."/>
            <person name="Ferreira P."/>
            <person name="Molpeceres G."/>
            <person name="Ruiz-Duenas F.J."/>
            <person name="Serrano A."/>
            <person name="Henrissat B."/>
            <person name="Drula E."/>
            <person name="Hughes K.W."/>
            <person name="Mata J.L."/>
            <person name="Ishikawa N.K."/>
            <person name="Vargas-Isla R."/>
            <person name="Ushijima S."/>
            <person name="Smith C.A."/>
            <person name="Ahrendt S."/>
            <person name="Andreopoulos W."/>
            <person name="He G."/>
            <person name="Labutti K."/>
            <person name="Lipzen A."/>
            <person name="Ng V."/>
            <person name="Sandor L."/>
            <person name="Barry K."/>
            <person name="Martinez A.T."/>
            <person name="Xiao Y."/>
            <person name="Gibbons J.G."/>
            <person name="Terashima K."/>
            <person name="Hibbett D.S."/>
            <person name="Grigoriev I.V."/>
        </authorList>
    </citation>
    <scope>NUCLEOTIDE SEQUENCE</scope>
    <source>
        <strain evidence="2">TFB9207</strain>
    </source>
</reference>
<feature type="region of interest" description="Disordered" evidence="1">
    <location>
        <begin position="1"/>
        <end position="40"/>
    </location>
</feature>
<accession>A0AA38P463</accession>
<dbReference type="AlphaFoldDB" id="A0AA38P463"/>
<dbReference type="EMBL" id="MU806357">
    <property type="protein sequence ID" value="KAJ3836002.1"/>
    <property type="molecule type" value="Genomic_DNA"/>
</dbReference>
<evidence type="ECO:0000313" key="3">
    <source>
        <dbReference type="Proteomes" id="UP001163846"/>
    </source>
</evidence>
<feature type="region of interest" description="Disordered" evidence="1">
    <location>
        <begin position="231"/>
        <end position="296"/>
    </location>
</feature>
<feature type="compositionally biased region" description="Low complexity" evidence="1">
    <location>
        <begin position="246"/>
        <end position="256"/>
    </location>
</feature>
<keyword evidence="3" id="KW-1185">Reference proteome</keyword>